<evidence type="ECO:0000313" key="3">
    <source>
        <dbReference type="Proteomes" id="UP000230108"/>
    </source>
</evidence>
<reference evidence="3" key="1">
    <citation type="submission" date="2017-09" db="EMBL/GenBank/DDBJ databases">
        <title>Depth-based differentiation of microbial function through sediment-hosted aquifers and enrichment of novel symbionts in the deep terrestrial subsurface.</title>
        <authorList>
            <person name="Probst A.J."/>
            <person name="Ladd B."/>
            <person name="Jarett J.K."/>
            <person name="Geller-Mcgrath D.E."/>
            <person name="Sieber C.M.K."/>
            <person name="Emerson J.B."/>
            <person name="Anantharaman K."/>
            <person name="Thomas B.C."/>
            <person name="Malmstrom R."/>
            <person name="Stieglmeier M."/>
            <person name="Klingl A."/>
            <person name="Woyke T."/>
            <person name="Ryan C.M."/>
            <person name="Banfield J.F."/>
        </authorList>
    </citation>
    <scope>NUCLEOTIDE SEQUENCE [LARGE SCALE GENOMIC DNA]</scope>
</reference>
<evidence type="ECO:0000313" key="2">
    <source>
        <dbReference type="EMBL" id="PIY68704.1"/>
    </source>
</evidence>
<proteinExistence type="predicted"/>
<keyword evidence="1" id="KW-0472">Membrane</keyword>
<keyword evidence="1" id="KW-1133">Transmembrane helix</keyword>
<accession>A0A2M7QBU5</accession>
<feature type="transmembrane region" description="Helical" evidence="1">
    <location>
        <begin position="76"/>
        <end position="94"/>
    </location>
</feature>
<sequence length="104" mass="11493">MPKKSKKQKIMASLRHKEQLSSTFATSYSLAQTSPFIASVSTKPIFIPQGSQASGLVSPLVAENASYFKADMKKSFVLILSIITLEIIFYFASMSTSLRSFVNF</sequence>
<organism evidence="2 3">
    <name type="scientific">Candidatus Roizmanbacteria bacterium CG_4_10_14_0_8_um_filter_39_9</name>
    <dbReference type="NCBI Taxonomy" id="1974829"/>
    <lineage>
        <taxon>Bacteria</taxon>
        <taxon>Candidatus Roizmaniibacteriota</taxon>
    </lineage>
</organism>
<dbReference type="EMBL" id="PFLF01000096">
    <property type="protein sequence ID" value="PIY68704.1"/>
    <property type="molecule type" value="Genomic_DNA"/>
</dbReference>
<protein>
    <submittedName>
        <fullName evidence="2">Uncharacterized protein</fullName>
    </submittedName>
</protein>
<dbReference type="Proteomes" id="UP000230108">
    <property type="component" value="Unassembled WGS sequence"/>
</dbReference>
<comment type="caution">
    <text evidence="2">The sequence shown here is derived from an EMBL/GenBank/DDBJ whole genome shotgun (WGS) entry which is preliminary data.</text>
</comment>
<evidence type="ECO:0000256" key="1">
    <source>
        <dbReference type="SAM" id="Phobius"/>
    </source>
</evidence>
<dbReference type="AlphaFoldDB" id="A0A2M7QBU5"/>
<keyword evidence="1" id="KW-0812">Transmembrane</keyword>
<name>A0A2M7QBU5_9BACT</name>
<gene>
    <name evidence="2" type="ORF">COY90_04505</name>
</gene>